<feature type="compositionally biased region" description="Basic and acidic residues" evidence="1">
    <location>
        <begin position="1672"/>
        <end position="1684"/>
    </location>
</feature>
<feature type="compositionally biased region" description="Polar residues" evidence="1">
    <location>
        <begin position="136"/>
        <end position="159"/>
    </location>
</feature>
<feature type="region of interest" description="Disordered" evidence="1">
    <location>
        <begin position="694"/>
        <end position="714"/>
    </location>
</feature>
<dbReference type="Gene3D" id="3.40.50.12780">
    <property type="entry name" value="N-terminal domain of ligase-like"/>
    <property type="match status" value="3"/>
</dbReference>
<evidence type="ECO:0000313" key="4">
    <source>
        <dbReference type="Proteomes" id="UP001447188"/>
    </source>
</evidence>
<feature type="compositionally biased region" description="Polar residues" evidence="1">
    <location>
        <begin position="97"/>
        <end position="108"/>
    </location>
</feature>
<feature type="compositionally biased region" description="Polar residues" evidence="1">
    <location>
        <begin position="70"/>
        <end position="88"/>
    </location>
</feature>
<dbReference type="PROSITE" id="PS51912">
    <property type="entry name" value="DMAP1_BIND"/>
    <property type="match status" value="1"/>
</dbReference>
<keyword evidence="4" id="KW-1185">Reference proteome</keyword>
<evidence type="ECO:0000259" key="2">
    <source>
        <dbReference type="PROSITE" id="PS51912"/>
    </source>
</evidence>
<dbReference type="Pfam" id="PF06464">
    <property type="entry name" value="DMAP_binding"/>
    <property type="match status" value="1"/>
</dbReference>
<dbReference type="SUPFAM" id="SSF56801">
    <property type="entry name" value="Acetyl-CoA synthetase-like"/>
    <property type="match status" value="2"/>
</dbReference>
<feature type="domain" description="DMAP1-binding" evidence="2">
    <location>
        <begin position="1"/>
        <end position="105"/>
    </location>
</feature>
<evidence type="ECO:0000313" key="3">
    <source>
        <dbReference type="EMBL" id="KAL0640133.1"/>
    </source>
</evidence>
<dbReference type="Pfam" id="PF23024">
    <property type="entry name" value="AMP-dom_DIP2-like"/>
    <property type="match status" value="1"/>
</dbReference>
<dbReference type="InterPro" id="IPR000873">
    <property type="entry name" value="AMP-dep_synth/lig_dom"/>
</dbReference>
<dbReference type="PANTHER" id="PTHR22754:SF32">
    <property type="entry name" value="DISCO-INTERACTING PROTEIN 2"/>
    <property type="match status" value="1"/>
</dbReference>
<dbReference type="InterPro" id="IPR025110">
    <property type="entry name" value="AMP-bd_C"/>
</dbReference>
<dbReference type="Pfam" id="PF24919">
    <property type="entry name" value="Mug62"/>
    <property type="match status" value="1"/>
</dbReference>
<dbReference type="InterPro" id="IPR010506">
    <property type="entry name" value="DMAP1-bd"/>
</dbReference>
<dbReference type="EMBL" id="JBBBZM010000005">
    <property type="protein sequence ID" value="KAL0640133.1"/>
    <property type="molecule type" value="Genomic_DNA"/>
</dbReference>
<feature type="region of interest" description="Disordered" evidence="1">
    <location>
        <begin position="1672"/>
        <end position="1694"/>
    </location>
</feature>
<dbReference type="PANTHER" id="PTHR22754">
    <property type="entry name" value="DISCO-INTERACTING PROTEIN 2 DIP2 -RELATED"/>
    <property type="match status" value="1"/>
</dbReference>
<comment type="caution">
    <text evidence="3">The sequence shown here is derived from an EMBL/GenBank/DDBJ whole genome shotgun (WGS) entry which is preliminary data.</text>
</comment>
<dbReference type="InterPro" id="IPR042099">
    <property type="entry name" value="ANL_N_sf"/>
</dbReference>
<reference evidence="3 4" key="1">
    <citation type="submission" date="2024-02" db="EMBL/GenBank/DDBJ databases">
        <title>Discinaceae phylogenomics.</title>
        <authorList>
            <person name="Dirks A.C."/>
            <person name="James T.Y."/>
        </authorList>
    </citation>
    <scope>NUCLEOTIDE SEQUENCE [LARGE SCALE GENOMIC DNA]</scope>
    <source>
        <strain evidence="3 4">ACD0624</strain>
    </source>
</reference>
<dbReference type="Pfam" id="PF00501">
    <property type="entry name" value="AMP-binding"/>
    <property type="match status" value="2"/>
</dbReference>
<dbReference type="InterPro" id="IPR056881">
    <property type="entry name" value="Mug62_dom"/>
</dbReference>
<protein>
    <recommendedName>
        <fullName evidence="2">DMAP1-binding domain-containing protein</fullName>
    </recommendedName>
</protein>
<evidence type="ECO:0000256" key="1">
    <source>
        <dbReference type="SAM" id="MobiDB-lite"/>
    </source>
</evidence>
<accession>A0ABR3GWF4</accession>
<name>A0ABR3GWF4_9PEZI</name>
<gene>
    <name evidence="3" type="ORF">Q9L58_000691</name>
</gene>
<dbReference type="Gene3D" id="3.30.300.30">
    <property type="match status" value="1"/>
</dbReference>
<dbReference type="InterPro" id="IPR045851">
    <property type="entry name" value="AMP-bd_C_sf"/>
</dbReference>
<feature type="compositionally biased region" description="Acidic residues" evidence="1">
    <location>
        <begin position="696"/>
        <end position="710"/>
    </location>
</feature>
<feature type="region of interest" description="Disordered" evidence="1">
    <location>
        <begin position="40"/>
        <end position="159"/>
    </location>
</feature>
<sequence>MEDPELQAQLAALDSELEEGDITQKGYQKRRALLLAQYNLPDSPTDSVPSRQSFQGPSSSFARADPGPANTWTMSMRPASLQTNNTAPGNYGGGMSRASTLLSSNQGWDSGGGGAAAAADAGGHQRPQSYMHPLAPQNTWSTPNNSTLPQYGQHSRETSVSLPVPGVHVRNLSSASGNASQRDSYGYPPQQQPAYDYNNLQPPVYTVDPGEASPRENTMSGYFSDFTAQGYADGRQSENNYTYNQMNRYSTDGMLPFSPSVAVPPPMLSTADLPPPGAVNYMLPLEPRDVPFAVYDPHNVNIPMSKFDNLASVLRYRAGTNPKQYAYIVLDMKGREMAAISWEKLASRAEKVAQVIRDKSNLYRGDRVALVYRPIEVIEFVVALLGCFIAGVVAVPINELDDYHKLNFILTSTQSHLALTTDNNLKVFQRDLTTQKLSWPRGVEWWKTNEFGSFNPKRKDDIPPLQVPDLAYIDFSRSPTGDLRGVVMSHRTIMHQMGCLSAILSTVPADTSKDTFHPSLRDKAGRPMSGRAAGETLVSYLDPRHGIGMIFGVLLAVYGGQTTVWLSQATATTPGLYANVITRYKATLCLADYPALKIVAYNYQNEPMVTRNYQKKLTVDFSAIRIMLIDALTVDAEFHEILGDRWLRPLGNTRARDVVAPMLCLPEHGGMVISTRDWLGGEERMGCTLSGLEDAAASDDEHTEDEEEEEKEKPDLLYSSLLGGGIARETPPRKDVALGEVLLDKEALKTNDVIVLAIGDEAVKRAGDPGTVRVGTFGYPIPDATLAIVDPETSLLCSPNVIGEIWVDSPSLSGGFWALPKPTESIFHARPYKFEEGNPNPVSLDLEFLRTGLLGCVIEGKIFVLGLYEDRLRQKVEWVDGGEEGREEFRCFFVQHLVVTVMRNIPKIFDCSAFDVYVNDEHLPIILLESQAASTAPTAAGGVARQLDIALLDQLSERCMDILLEEHHLRVYCVMITAPNTLPRMLKNGRKEIGNMLCRKEFDAGTLPCVHVKFGVHRAVLNLPIGIDPSGGIWSPLATQARQEILMMQEKQYSGVDYREVVIDDRTSTPLNNFSSIVDLLQWRVARQSEELSYCTIDTRGKEGKGVTWKKLDMKIAAVAAMMKNKWKIKSGDHVVLIYTHSEDFVFAIHACFCLGVVAIPLAPLDQNRLSEDIPALLHMIADFSVKAILVNTEVDNLLKNKPLSTHMKQSAAVLKITMPPIHNTAKPPKQNKNSGCRDLGLTMKPAWVQPGWLALVWTYWTPDQRRIAVGLGHDTIMGICKVMKETCQMTSSRPVVGCVRSTSGVGFVYSLLMGVFVGAPTYLVSPVDFAQNPLSLFLTLSRYKIKDTYATPQMLDHAISNMPAKGFAMHELKNMMISCEGRPRPDIFQRVRLHFAGAGLDRTSINTIYSHVLNPMIASRSYMCIEPIELWLDPKALRRGLVYPVDPETSPASLLVQDSGMVPVSTQVAIVNPETCMLCHTGEYGEIWVESEACVKTFYGSKDPFDVERFNGKTADGDPRITYVRTGDLGFLHTVSRPIGPGGAQVEMQILFVLGGIGETFEVNGLSHFPMDIEYSVERCHRNIVTNGSAVFQAGGLVVVLVEVRVKSYLASMVPVIVNAILDEHQLVVDIVAFVGKGDFPRSRLGEKQRGKILASWVTRKMRTIAQFGIRDNDRSGAHHDNSDGMGQSPPTVLEGSLMNEKPHMMSQGLPIELADNGIGTPVELPTHYSNPSATIDEGRSEHHHLWASDTAPDGYGVATSIGELAVPPPRNSKRVSMISHASSNGGGGGGGGEGGSRLMVVGAGGTDRPHSEYETYPTEAIMHMKLNDGDANQPQYGTAR</sequence>
<dbReference type="Proteomes" id="UP001447188">
    <property type="component" value="Unassembled WGS sequence"/>
</dbReference>
<feature type="compositionally biased region" description="Polar residues" evidence="1">
    <location>
        <begin position="40"/>
        <end position="61"/>
    </location>
</feature>
<dbReference type="SMART" id="SM01137">
    <property type="entry name" value="DMAP_binding"/>
    <property type="match status" value="1"/>
</dbReference>
<organism evidence="3 4">
    <name type="scientific">Discina gigas</name>
    <dbReference type="NCBI Taxonomy" id="1032678"/>
    <lineage>
        <taxon>Eukaryota</taxon>
        <taxon>Fungi</taxon>
        <taxon>Dikarya</taxon>
        <taxon>Ascomycota</taxon>
        <taxon>Pezizomycotina</taxon>
        <taxon>Pezizomycetes</taxon>
        <taxon>Pezizales</taxon>
        <taxon>Discinaceae</taxon>
        <taxon>Discina</taxon>
    </lineage>
</organism>
<proteinExistence type="predicted"/>